<sequence length="135" mass="14919">MKPVFQTVFDAVKGNCLQASLASALEVPLADVPDLAERDDWYEAMNKWLRETYGVEMVCIPTGGWTPPGIHLTGGDAGLEHVVVGKDGKMIHNPYPDGGELIEEKQHWLFVVVEPAGLRRSVILNRLSFCTESKL</sequence>
<proteinExistence type="predicted"/>
<dbReference type="AlphaFoldDB" id="A0A0F9T331"/>
<organism evidence="1">
    <name type="scientific">marine sediment metagenome</name>
    <dbReference type="NCBI Taxonomy" id="412755"/>
    <lineage>
        <taxon>unclassified sequences</taxon>
        <taxon>metagenomes</taxon>
        <taxon>ecological metagenomes</taxon>
    </lineage>
</organism>
<accession>A0A0F9T331</accession>
<comment type="caution">
    <text evidence="1">The sequence shown here is derived from an EMBL/GenBank/DDBJ whole genome shotgun (WGS) entry which is preliminary data.</text>
</comment>
<evidence type="ECO:0000313" key="1">
    <source>
        <dbReference type="EMBL" id="KKN69257.1"/>
    </source>
</evidence>
<name>A0A0F9T331_9ZZZZ</name>
<reference evidence="1" key="1">
    <citation type="journal article" date="2015" name="Nature">
        <title>Complex archaea that bridge the gap between prokaryotes and eukaryotes.</title>
        <authorList>
            <person name="Spang A."/>
            <person name="Saw J.H."/>
            <person name="Jorgensen S.L."/>
            <person name="Zaremba-Niedzwiedzka K."/>
            <person name="Martijn J."/>
            <person name="Lind A.E."/>
            <person name="van Eijk R."/>
            <person name="Schleper C."/>
            <person name="Guy L."/>
            <person name="Ettema T.J."/>
        </authorList>
    </citation>
    <scope>NUCLEOTIDE SEQUENCE</scope>
</reference>
<gene>
    <name evidence="1" type="ORF">LCGC14_0442520</name>
</gene>
<evidence type="ECO:0008006" key="2">
    <source>
        <dbReference type="Google" id="ProtNLM"/>
    </source>
</evidence>
<protein>
    <recommendedName>
        <fullName evidence="2">Peptidase C39-like domain-containing protein</fullName>
    </recommendedName>
</protein>
<dbReference type="EMBL" id="LAZR01000429">
    <property type="protein sequence ID" value="KKN69257.1"/>
    <property type="molecule type" value="Genomic_DNA"/>
</dbReference>